<dbReference type="GO" id="GO:0003755">
    <property type="term" value="F:peptidyl-prolyl cis-trans isomerase activity"/>
    <property type="evidence" value="ECO:0007669"/>
    <property type="project" value="InterPro"/>
</dbReference>
<dbReference type="RefSeq" id="WP_116617065.1">
    <property type="nucleotide sequence ID" value="NZ_CALDWB010000018.1"/>
</dbReference>
<dbReference type="AlphaFoldDB" id="A0A2U0U1H8"/>
<protein>
    <submittedName>
        <fullName evidence="1">Uncharacterized protein DUF4827</fullName>
    </submittedName>
</protein>
<dbReference type="InterPro" id="IPR032252">
    <property type="entry name" value="DUF4827"/>
</dbReference>
<accession>A0A2U0U1H8</accession>
<keyword evidence="2" id="KW-1185">Reference proteome</keyword>
<dbReference type="Pfam" id="PF16109">
    <property type="entry name" value="DUF4827"/>
    <property type="match status" value="1"/>
</dbReference>
<organism evidence="1 2">
    <name type="scientific">Hallella colorans</name>
    <dbReference type="NCBI Taxonomy" id="1703337"/>
    <lineage>
        <taxon>Bacteria</taxon>
        <taxon>Pseudomonadati</taxon>
        <taxon>Bacteroidota</taxon>
        <taxon>Bacteroidia</taxon>
        <taxon>Bacteroidales</taxon>
        <taxon>Prevotellaceae</taxon>
        <taxon>Hallella</taxon>
    </lineage>
</organism>
<gene>
    <name evidence="1" type="ORF">C7379_11821</name>
</gene>
<reference evidence="1 2" key="1">
    <citation type="submission" date="2018-05" db="EMBL/GenBank/DDBJ databases">
        <title>Genomic Encyclopedia of Type Strains, Phase IV (KMG-IV): sequencing the most valuable type-strain genomes for metagenomic binning, comparative biology and taxonomic classification.</title>
        <authorList>
            <person name="Goeker M."/>
        </authorList>
    </citation>
    <scope>NUCLEOTIDE SEQUENCE [LARGE SCALE GENOMIC DNA]</scope>
    <source>
        <strain evidence="1 2">DSM 100333</strain>
    </source>
</reference>
<evidence type="ECO:0000313" key="2">
    <source>
        <dbReference type="Proteomes" id="UP000245870"/>
    </source>
</evidence>
<name>A0A2U0U1H8_9BACT</name>
<dbReference type="Proteomes" id="UP000245870">
    <property type="component" value="Unassembled WGS sequence"/>
</dbReference>
<proteinExistence type="predicted"/>
<comment type="caution">
    <text evidence="1">The sequence shown here is derived from an EMBL/GenBank/DDBJ whole genome shotgun (WGS) entry which is preliminary data.</text>
</comment>
<dbReference type="OrthoDB" id="1096383at2"/>
<dbReference type="Gene3D" id="3.10.50.40">
    <property type="match status" value="1"/>
</dbReference>
<evidence type="ECO:0000313" key="1">
    <source>
        <dbReference type="EMBL" id="PVX50139.1"/>
    </source>
</evidence>
<dbReference type="PROSITE" id="PS51257">
    <property type="entry name" value="PROKAR_LIPOPROTEIN"/>
    <property type="match status" value="1"/>
</dbReference>
<sequence>MRRLPYLLLLLFGLFFLMACKNQVTYADQKKHERAAINKYIEDSAVTVISEEEFARKNYTTDVRKNEFVLFSANGVYMQIVEQGCGEKVKTNETLTLLCRYTERNLITDSIEASNMLLPSMGNWVDKISLTNKAGTFTGSFLKNHSTLVWAHSLTTTAVPEGWLMPLTYINVGRYKEKEDELARVRIIVPHDMGHQGATGRVIPYLYDITYERGN</sequence>
<dbReference type="EMBL" id="QENY01000018">
    <property type="protein sequence ID" value="PVX50139.1"/>
    <property type="molecule type" value="Genomic_DNA"/>
</dbReference>
<dbReference type="InterPro" id="IPR046357">
    <property type="entry name" value="PPIase_dom_sf"/>
</dbReference>